<dbReference type="EMBL" id="JABBYC010000063">
    <property type="protein sequence ID" value="MBL0888570.1"/>
    <property type="molecule type" value="Genomic_DNA"/>
</dbReference>
<evidence type="ECO:0000259" key="1">
    <source>
        <dbReference type="PROSITE" id="PS51186"/>
    </source>
</evidence>
<name>A0ABS1LQU9_9MICO</name>
<evidence type="ECO:0000313" key="3">
    <source>
        <dbReference type="Proteomes" id="UP000675409"/>
    </source>
</evidence>
<proteinExistence type="predicted"/>
<protein>
    <submittedName>
        <fullName evidence="2">GNAT family N-acetyltransferase</fullName>
    </submittedName>
</protein>
<keyword evidence="3" id="KW-1185">Reference proteome</keyword>
<organism evidence="2 3">
    <name type="scientific">Myceligenerans indicum</name>
    <dbReference type="NCBI Taxonomy" id="2593663"/>
    <lineage>
        <taxon>Bacteria</taxon>
        <taxon>Bacillati</taxon>
        <taxon>Actinomycetota</taxon>
        <taxon>Actinomycetes</taxon>
        <taxon>Micrococcales</taxon>
        <taxon>Promicromonosporaceae</taxon>
        <taxon>Myceligenerans</taxon>
    </lineage>
</organism>
<gene>
    <name evidence="2" type="ORF">HGK34_20195</name>
</gene>
<evidence type="ECO:0000313" key="2">
    <source>
        <dbReference type="EMBL" id="MBL0888570.1"/>
    </source>
</evidence>
<dbReference type="PROSITE" id="PS51186">
    <property type="entry name" value="GNAT"/>
    <property type="match status" value="1"/>
</dbReference>
<dbReference type="Gene3D" id="3.40.630.30">
    <property type="match status" value="1"/>
</dbReference>
<dbReference type="Proteomes" id="UP000675409">
    <property type="component" value="Unassembled WGS sequence"/>
</dbReference>
<comment type="caution">
    <text evidence="2">The sequence shown here is derived from an EMBL/GenBank/DDBJ whole genome shotgun (WGS) entry which is preliminary data.</text>
</comment>
<dbReference type="SUPFAM" id="SSF55729">
    <property type="entry name" value="Acyl-CoA N-acyltransferases (Nat)"/>
    <property type="match status" value="1"/>
</dbReference>
<sequence>MVADESQYEFSADTGRIDPARVYALLTEHAYWAAGRSRAAQDAAIAGSRNYAVHVRDSGALAGYARVVTDGATFGWLADVVVDPAHRRRGIARMLVEGALADLDPLGLKRILLRASGEGRALYEELGWKPVDEPEAWMARYQG</sequence>
<dbReference type="RefSeq" id="WP_201850817.1">
    <property type="nucleotide sequence ID" value="NZ_JABBYC010000063.1"/>
</dbReference>
<accession>A0ABS1LQU9</accession>
<dbReference type="InterPro" id="IPR053144">
    <property type="entry name" value="Acetyltransferase_Butenolide"/>
</dbReference>
<dbReference type="InterPro" id="IPR016181">
    <property type="entry name" value="Acyl_CoA_acyltransferase"/>
</dbReference>
<dbReference type="PANTHER" id="PTHR43233:SF1">
    <property type="entry name" value="FAMILY N-ACETYLTRANSFERASE, PUTATIVE (AFU_ORTHOLOGUE AFUA_6G03350)-RELATED"/>
    <property type="match status" value="1"/>
</dbReference>
<dbReference type="InterPro" id="IPR000182">
    <property type="entry name" value="GNAT_dom"/>
</dbReference>
<dbReference type="PANTHER" id="PTHR43233">
    <property type="entry name" value="FAMILY N-ACETYLTRANSFERASE, PUTATIVE (AFU_ORTHOLOGUE AFUA_6G03350)-RELATED"/>
    <property type="match status" value="1"/>
</dbReference>
<reference evidence="2 3" key="1">
    <citation type="journal article" date="2021" name="Arch. Microbiol.">
        <title>Myceligenerans indicum sp. nov., an actinobacterium isolated from mangrove sediment of Sundarbans, India.</title>
        <authorList>
            <person name="Asha K."/>
            <person name="Bhadury P."/>
        </authorList>
    </citation>
    <scope>NUCLEOTIDE SEQUENCE [LARGE SCALE GENOMIC DNA]</scope>
    <source>
        <strain evidence="2 3">I2</strain>
    </source>
</reference>
<dbReference type="Pfam" id="PF00583">
    <property type="entry name" value="Acetyltransf_1"/>
    <property type="match status" value="1"/>
</dbReference>
<feature type="domain" description="N-acetyltransferase" evidence="1">
    <location>
        <begin position="8"/>
        <end position="143"/>
    </location>
</feature>
<dbReference type="CDD" id="cd04301">
    <property type="entry name" value="NAT_SF"/>
    <property type="match status" value="1"/>
</dbReference>